<keyword evidence="2" id="KW-0560">Oxidoreductase</keyword>
<proteinExistence type="predicted"/>
<reference evidence="4 5" key="1">
    <citation type="journal article" date="2010" name="Cell">
        <title>The genome of Naegleria gruberi illuminates early eukaryotic versatility.</title>
        <authorList>
            <person name="Fritz-Laylin L.K."/>
            <person name="Prochnik S.E."/>
            <person name="Ginger M.L."/>
            <person name="Dacks J.B."/>
            <person name="Carpenter M.L."/>
            <person name="Field M.C."/>
            <person name="Kuo A."/>
            <person name="Paredez A."/>
            <person name="Chapman J."/>
            <person name="Pham J."/>
            <person name="Shu S."/>
            <person name="Neupane R."/>
            <person name="Cipriano M."/>
            <person name="Mancuso J."/>
            <person name="Tu H."/>
            <person name="Salamov A."/>
            <person name="Lindquist E."/>
            <person name="Shapiro H."/>
            <person name="Lucas S."/>
            <person name="Grigoriev I.V."/>
            <person name="Cande W.Z."/>
            <person name="Fulton C."/>
            <person name="Rokhsar D.S."/>
            <person name="Dawson S.C."/>
        </authorList>
    </citation>
    <scope>NUCLEOTIDE SEQUENCE [LARGE SCALE GENOMIC DNA]</scope>
    <source>
        <strain evidence="4 5">NEG-M</strain>
    </source>
</reference>
<dbReference type="SUPFAM" id="SSF51735">
    <property type="entry name" value="NAD(P)-binding Rossmann-fold domains"/>
    <property type="match status" value="1"/>
</dbReference>
<dbReference type="eggNOG" id="KOG1198">
    <property type="taxonomic scope" value="Eukaryota"/>
</dbReference>
<dbReference type="GO" id="GO:0070402">
    <property type="term" value="F:NADPH binding"/>
    <property type="evidence" value="ECO:0007669"/>
    <property type="project" value="TreeGrafter"/>
</dbReference>
<dbReference type="InterPro" id="IPR036291">
    <property type="entry name" value="NAD(P)-bd_dom_sf"/>
</dbReference>
<dbReference type="PANTHER" id="PTHR48106:SF18">
    <property type="entry name" value="QUINONE OXIDOREDUCTASE PIG3"/>
    <property type="match status" value="1"/>
</dbReference>
<evidence type="ECO:0000259" key="3">
    <source>
        <dbReference type="SMART" id="SM00829"/>
    </source>
</evidence>
<dbReference type="Gene3D" id="3.40.50.720">
    <property type="entry name" value="NAD(P)-binding Rossmann-like Domain"/>
    <property type="match status" value="1"/>
</dbReference>
<name>D2VRV7_NAEGR</name>
<evidence type="ECO:0000256" key="2">
    <source>
        <dbReference type="ARBA" id="ARBA00023002"/>
    </source>
</evidence>
<dbReference type="OMA" id="WAEVPDP"/>
<dbReference type="InterPro" id="IPR011032">
    <property type="entry name" value="GroES-like_sf"/>
</dbReference>
<dbReference type="InterPro" id="IPR013154">
    <property type="entry name" value="ADH-like_N"/>
</dbReference>
<dbReference type="VEuPathDB" id="AmoebaDB:NAEGRDRAFT_59049"/>
<dbReference type="PANTHER" id="PTHR48106">
    <property type="entry name" value="QUINONE OXIDOREDUCTASE PIG3-RELATED"/>
    <property type="match status" value="1"/>
</dbReference>
<dbReference type="InterPro" id="IPR020843">
    <property type="entry name" value="ER"/>
</dbReference>
<dbReference type="InterPro" id="IPR013149">
    <property type="entry name" value="ADH-like_C"/>
</dbReference>
<dbReference type="STRING" id="5762.D2VRV7"/>
<dbReference type="RefSeq" id="XP_002673277.1">
    <property type="nucleotide sequence ID" value="XM_002673231.1"/>
</dbReference>
<dbReference type="SMART" id="SM00829">
    <property type="entry name" value="PKS_ER"/>
    <property type="match status" value="1"/>
</dbReference>
<dbReference type="GeneID" id="8851027"/>
<evidence type="ECO:0000313" key="5">
    <source>
        <dbReference type="Proteomes" id="UP000006671"/>
    </source>
</evidence>
<dbReference type="Gene3D" id="3.90.180.10">
    <property type="entry name" value="Medium-chain alcohol dehydrogenases, catalytic domain"/>
    <property type="match status" value="1"/>
</dbReference>
<keyword evidence="5" id="KW-1185">Reference proteome</keyword>
<dbReference type="Pfam" id="PF00107">
    <property type="entry name" value="ADH_zinc_N"/>
    <property type="match status" value="1"/>
</dbReference>
<dbReference type="GO" id="GO:0016651">
    <property type="term" value="F:oxidoreductase activity, acting on NAD(P)H"/>
    <property type="evidence" value="ECO:0007669"/>
    <property type="project" value="TreeGrafter"/>
</dbReference>
<evidence type="ECO:0000313" key="4">
    <source>
        <dbReference type="EMBL" id="EFC40533.1"/>
    </source>
</evidence>
<gene>
    <name evidence="4" type="ORF">NAEGRDRAFT_59049</name>
</gene>
<feature type="domain" description="Enoyl reductase (ER)" evidence="3">
    <location>
        <begin position="32"/>
        <end position="360"/>
    </location>
</feature>
<dbReference type="EMBL" id="GG738892">
    <property type="protein sequence ID" value="EFC40533.1"/>
    <property type="molecule type" value="Genomic_DNA"/>
</dbReference>
<dbReference type="SUPFAM" id="SSF50129">
    <property type="entry name" value="GroES-like"/>
    <property type="match status" value="1"/>
</dbReference>
<sequence length="367" mass="40555">MSHQRVVQVRQPITKSAKDLYIDNEYPIPEFSAPPPSQQQSAVGNTQALIKVYYAALNRADIVQRNGMYPPPPGSSPIIGLEVSGIIEKFSNGQETSTDGQFKVGDYVYCLVEGGAYSEYVIATTSQMFHCNGISLKEAAAIPEAFLTAFQCFFKIGRLHEKVEGNLNVLIHGGASGVGLALIQLCKLSGLCKNICVTCGSDEKGEFCKQYGATHYVNYKENPKWSEKLSKILTNDSESGVTPLIDYILDPIGGNTYLEQDVQIARLDATIIGIASMGGTSATIDLGLMLRKRIRIQYSTLRNRSPLYKQQLVQELKDYIKDAFETKKLVANVDTVFDMDQVIQAHEHMEQNKNSGKIILKIRGDLE</sequence>
<accession>D2VRV7</accession>
<dbReference type="OrthoDB" id="203908at2759"/>
<dbReference type="InParanoid" id="D2VRV7"/>
<dbReference type="AlphaFoldDB" id="D2VRV7"/>
<keyword evidence="1" id="KW-0521">NADP</keyword>
<evidence type="ECO:0000256" key="1">
    <source>
        <dbReference type="ARBA" id="ARBA00022857"/>
    </source>
</evidence>
<dbReference type="Pfam" id="PF08240">
    <property type="entry name" value="ADH_N"/>
    <property type="match status" value="1"/>
</dbReference>
<organism evidence="5">
    <name type="scientific">Naegleria gruberi</name>
    <name type="common">Amoeba</name>
    <dbReference type="NCBI Taxonomy" id="5762"/>
    <lineage>
        <taxon>Eukaryota</taxon>
        <taxon>Discoba</taxon>
        <taxon>Heterolobosea</taxon>
        <taxon>Tetramitia</taxon>
        <taxon>Eutetramitia</taxon>
        <taxon>Vahlkampfiidae</taxon>
        <taxon>Naegleria</taxon>
    </lineage>
</organism>
<protein>
    <submittedName>
        <fullName evidence="4">Predicted protein</fullName>
    </submittedName>
</protein>
<dbReference type="Proteomes" id="UP000006671">
    <property type="component" value="Unassembled WGS sequence"/>
</dbReference>
<dbReference type="KEGG" id="ngr:NAEGRDRAFT_59049"/>